<feature type="compositionally biased region" description="Low complexity" evidence="1">
    <location>
        <begin position="109"/>
        <end position="152"/>
    </location>
</feature>
<keyword evidence="3" id="KW-1185">Reference proteome</keyword>
<gene>
    <name evidence="2" type="ORF">GCM10010961_22640</name>
</gene>
<proteinExistence type="predicted"/>
<evidence type="ECO:0000256" key="1">
    <source>
        <dbReference type="SAM" id="MobiDB-lite"/>
    </source>
</evidence>
<reference evidence="2" key="1">
    <citation type="journal article" date="2014" name="Int. J. Syst. Evol. Microbiol.">
        <title>Complete genome sequence of Corynebacterium casei LMG S-19264T (=DSM 44701T), isolated from a smear-ripened cheese.</title>
        <authorList>
            <consortium name="US DOE Joint Genome Institute (JGI-PGF)"/>
            <person name="Walter F."/>
            <person name="Albersmeier A."/>
            <person name="Kalinowski J."/>
            <person name="Ruckert C."/>
        </authorList>
    </citation>
    <scope>NUCLEOTIDE SEQUENCE</scope>
    <source>
        <strain evidence="2">CGMCC 1.7081</strain>
    </source>
</reference>
<dbReference type="AlphaFoldDB" id="A0A8J3H8S5"/>
<evidence type="ECO:0000313" key="3">
    <source>
        <dbReference type="Proteomes" id="UP000611500"/>
    </source>
</evidence>
<feature type="region of interest" description="Disordered" evidence="1">
    <location>
        <begin position="108"/>
        <end position="152"/>
    </location>
</feature>
<accession>A0A8J3H8S5</accession>
<evidence type="ECO:0000313" key="2">
    <source>
        <dbReference type="EMBL" id="GHG91416.1"/>
    </source>
</evidence>
<comment type="caution">
    <text evidence="2">The sequence shown here is derived from an EMBL/GenBank/DDBJ whole genome shotgun (WGS) entry which is preliminary data.</text>
</comment>
<sequence>MVATLIAAAIGPLGASAQDMRSDAGAAPAEFPPTSFAGKQYVDSRGCMFIRAGIDGNVTWVPRVTRGRQLICGYQPTFGSQTAATTAAPAPVPAPKPVEITLAPEDRPAPAAAQPRPASQPVAAAPAKASAPAPRRKVASVATAAAPSSRAQQSAAAGPCANASALSQQYINRGPGVRCGPQQDVPVLSARMEASAPSTLQPYTPDTRVVPRHVYDQRQNTDGITVPKGYRPVWSDDRLNPHRAEFSLMPAQIDQPPHVPSGYVATGRGDDRLNTQRGMRTAVGDAQTDMIWTKTVPRRLVPVKTDRPVVAAPAGTLASPTKTEMAVVRLSTRSAPEAGKDAAFEGR</sequence>
<organism evidence="2 3">
    <name type="scientific">Pseudodonghicola xiamenensis</name>
    <dbReference type="NCBI Taxonomy" id="337702"/>
    <lineage>
        <taxon>Bacteria</taxon>
        <taxon>Pseudomonadati</taxon>
        <taxon>Pseudomonadota</taxon>
        <taxon>Alphaproteobacteria</taxon>
        <taxon>Rhodobacterales</taxon>
        <taxon>Paracoccaceae</taxon>
        <taxon>Pseudodonghicola</taxon>
    </lineage>
</organism>
<name>A0A8J3H8S5_9RHOB</name>
<protein>
    <submittedName>
        <fullName evidence="2">Sporulation protein</fullName>
    </submittedName>
</protein>
<reference evidence="2" key="2">
    <citation type="submission" date="2020-09" db="EMBL/GenBank/DDBJ databases">
        <authorList>
            <person name="Sun Q."/>
            <person name="Zhou Y."/>
        </authorList>
    </citation>
    <scope>NUCLEOTIDE SEQUENCE</scope>
    <source>
        <strain evidence="2">CGMCC 1.7081</strain>
    </source>
</reference>
<dbReference type="Proteomes" id="UP000611500">
    <property type="component" value="Unassembled WGS sequence"/>
</dbReference>
<dbReference type="EMBL" id="BNAP01000008">
    <property type="protein sequence ID" value="GHG91416.1"/>
    <property type="molecule type" value="Genomic_DNA"/>
</dbReference>